<dbReference type="RefSeq" id="WP_371840062.1">
    <property type="nucleotide sequence ID" value="NZ_JBGMEK010000040.1"/>
</dbReference>
<gene>
    <name evidence="3" type="ORF">ACCI49_15905</name>
</gene>
<evidence type="ECO:0000313" key="4">
    <source>
        <dbReference type="Proteomes" id="UP001569428"/>
    </source>
</evidence>
<keyword evidence="4" id="KW-1185">Reference proteome</keyword>
<evidence type="ECO:0000313" key="3">
    <source>
        <dbReference type="EMBL" id="MFA0812397.1"/>
    </source>
</evidence>
<comment type="caution">
    <text evidence="3">The sequence shown here is derived from an EMBL/GenBank/DDBJ whole genome shotgun (WGS) entry which is preliminary data.</text>
</comment>
<dbReference type="EMBL" id="JBGMEK010000040">
    <property type="protein sequence ID" value="MFA0812397.1"/>
    <property type="molecule type" value="Genomic_DNA"/>
</dbReference>
<feature type="region of interest" description="Disordered" evidence="1">
    <location>
        <begin position="67"/>
        <end position="94"/>
    </location>
</feature>
<dbReference type="Proteomes" id="UP001569428">
    <property type="component" value="Unassembled WGS sequence"/>
</dbReference>
<reference evidence="3 4" key="1">
    <citation type="submission" date="2024-08" db="EMBL/GenBank/DDBJ databases">
        <authorList>
            <person name="Ishaq N."/>
        </authorList>
    </citation>
    <scope>NUCLEOTIDE SEQUENCE [LARGE SCALE GENOMIC DNA]</scope>
    <source>
        <strain evidence="3 4">DSM 18651</strain>
    </source>
</reference>
<accession>A0ABV4P256</accession>
<name>A0ABV4P256_9GAMM</name>
<evidence type="ECO:0008006" key="5">
    <source>
        <dbReference type="Google" id="ProtNLM"/>
    </source>
</evidence>
<organism evidence="3 4">
    <name type="scientific">Microbulbifer epialgicus</name>
    <dbReference type="NCBI Taxonomy" id="393907"/>
    <lineage>
        <taxon>Bacteria</taxon>
        <taxon>Pseudomonadati</taxon>
        <taxon>Pseudomonadota</taxon>
        <taxon>Gammaproteobacteria</taxon>
        <taxon>Cellvibrionales</taxon>
        <taxon>Microbulbiferaceae</taxon>
        <taxon>Microbulbifer</taxon>
    </lineage>
</organism>
<keyword evidence="2" id="KW-1133">Transmembrane helix</keyword>
<keyword evidence="2" id="KW-0472">Membrane</keyword>
<evidence type="ECO:0000256" key="2">
    <source>
        <dbReference type="SAM" id="Phobius"/>
    </source>
</evidence>
<keyword evidence="2" id="KW-0812">Transmembrane</keyword>
<proteinExistence type="predicted"/>
<sequence length="139" mass="15848">MTDNNKNTDWFFLSRMIGVLIFFLAIEACSGYKPIPGMKETFHTEIAPNGAKRFTFTLKREQWDIPAPVKASSSNPRRMQREATGRGTGSNRRIEDHFDSMLEKKLMETGFCEQGYFEIERTISGHGGEVRGECREGAF</sequence>
<protein>
    <recommendedName>
        <fullName evidence="5">Lipoprotein</fullName>
    </recommendedName>
</protein>
<feature type="transmembrane region" description="Helical" evidence="2">
    <location>
        <begin position="12"/>
        <end position="32"/>
    </location>
</feature>
<evidence type="ECO:0000256" key="1">
    <source>
        <dbReference type="SAM" id="MobiDB-lite"/>
    </source>
</evidence>